<gene>
    <name evidence="1" type="ORF">ODY93_13010</name>
</gene>
<dbReference type="Proteomes" id="UP001159075">
    <property type="component" value="Unassembled WGS sequence"/>
</dbReference>
<dbReference type="InterPro" id="IPR014271">
    <property type="entry name" value="CHP02922"/>
</dbReference>
<dbReference type="RefSeq" id="WP_282679456.1">
    <property type="nucleotide sequence ID" value="NZ_CP106875.1"/>
</dbReference>
<dbReference type="Pfam" id="PF09558">
    <property type="entry name" value="DUF2375"/>
    <property type="match status" value="1"/>
</dbReference>
<dbReference type="EMBL" id="JAOTLW010000013">
    <property type="protein sequence ID" value="MDI5832491.1"/>
    <property type="molecule type" value="Genomic_DNA"/>
</dbReference>
<dbReference type="NCBIfam" id="TIGR02922">
    <property type="entry name" value="TIGR02922 family protein"/>
    <property type="match status" value="1"/>
</dbReference>
<sequence length="80" mass="8859">MASSNNAIFADGKTVTVLFCDEENFLTIKSLVLRDLKVSERGRVIIPEDFRVGKTIFAVIEGEVKVLNTLGERLENSMVA</sequence>
<proteinExistence type="predicted"/>
<organism evidence="1 2">
    <name type="scientific">Shewanella xiamenensis</name>
    <dbReference type="NCBI Taxonomy" id="332186"/>
    <lineage>
        <taxon>Bacteria</taxon>
        <taxon>Pseudomonadati</taxon>
        <taxon>Pseudomonadota</taxon>
        <taxon>Gammaproteobacteria</taxon>
        <taxon>Alteromonadales</taxon>
        <taxon>Shewanellaceae</taxon>
        <taxon>Shewanella</taxon>
    </lineage>
</organism>
<reference evidence="1 2" key="1">
    <citation type="submission" date="2022-09" db="EMBL/GenBank/DDBJ databases">
        <title>The outer-membrane cytochrome OmcA is essential for infection of Shewanella oneidensis by a zebrafish-associated bacteriophage.</title>
        <authorList>
            <person name="Grenfell A.W."/>
            <person name="Intile P."/>
            <person name="Mcfarlane J."/>
            <person name="Leung D."/>
            <person name="Abdalla K."/>
            <person name="Wold M."/>
            <person name="Kees E."/>
            <person name="Gralnick J."/>
        </authorList>
    </citation>
    <scope>NUCLEOTIDE SEQUENCE [LARGE SCALE GENOMIC DNA]</scope>
    <source>
        <strain evidence="1 2">NF-5</strain>
    </source>
</reference>
<protein>
    <submittedName>
        <fullName evidence="1">TIGR02922 family protein</fullName>
    </submittedName>
</protein>
<name>A0ABT6UDE0_9GAMM</name>
<keyword evidence="2" id="KW-1185">Reference proteome</keyword>
<evidence type="ECO:0000313" key="2">
    <source>
        <dbReference type="Proteomes" id="UP001159075"/>
    </source>
</evidence>
<accession>A0ABT6UDE0</accession>
<evidence type="ECO:0000313" key="1">
    <source>
        <dbReference type="EMBL" id="MDI5832491.1"/>
    </source>
</evidence>
<comment type="caution">
    <text evidence="1">The sequence shown here is derived from an EMBL/GenBank/DDBJ whole genome shotgun (WGS) entry which is preliminary data.</text>
</comment>